<dbReference type="EMBL" id="CP098755">
    <property type="protein sequence ID" value="USG68208.1"/>
    <property type="molecule type" value="Genomic_DNA"/>
</dbReference>
<keyword evidence="1" id="KW-0732">Signal</keyword>
<name>A0ABY4WMD3_9BACL</name>
<feature type="signal peptide" evidence="1">
    <location>
        <begin position="1"/>
        <end position="19"/>
    </location>
</feature>
<gene>
    <name evidence="2" type="ORF">NDK47_13375</name>
</gene>
<dbReference type="RefSeq" id="WP_251875679.1">
    <property type="nucleotide sequence ID" value="NZ_CP098755.1"/>
</dbReference>
<evidence type="ECO:0008006" key="4">
    <source>
        <dbReference type="Google" id="ProtNLM"/>
    </source>
</evidence>
<keyword evidence="3" id="KW-1185">Reference proteome</keyword>
<feature type="chain" id="PRO_5046053979" description="Gingipain propeptide domain-containing protein" evidence="1">
    <location>
        <begin position="20"/>
        <end position="185"/>
    </location>
</feature>
<evidence type="ECO:0000313" key="3">
    <source>
        <dbReference type="Proteomes" id="UP001056500"/>
    </source>
</evidence>
<dbReference type="Proteomes" id="UP001056500">
    <property type="component" value="Chromosome"/>
</dbReference>
<protein>
    <recommendedName>
        <fullName evidence="4">Gingipain propeptide domain-containing protein</fullName>
    </recommendedName>
</protein>
<proteinExistence type="predicted"/>
<organism evidence="2 3">
    <name type="scientific">Brevibacillus ruminantium</name>
    <dbReference type="NCBI Taxonomy" id="2950604"/>
    <lineage>
        <taxon>Bacteria</taxon>
        <taxon>Bacillati</taxon>
        <taxon>Bacillota</taxon>
        <taxon>Bacilli</taxon>
        <taxon>Bacillales</taxon>
        <taxon>Paenibacillaceae</taxon>
        <taxon>Brevibacillus</taxon>
    </lineage>
</organism>
<reference evidence="2" key="1">
    <citation type="submission" date="2022-06" db="EMBL/GenBank/DDBJ databases">
        <title>Genome sequencing of Brevibacillus sp. BB3-R1.</title>
        <authorList>
            <person name="Heo J."/>
            <person name="Lee D."/>
            <person name="Won M."/>
            <person name="Han B.-H."/>
            <person name="Hong S.-B."/>
            <person name="Kwon S.-W."/>
        </authorList>
    </citation>
    <scope>NUCLEOTIDE SEQUENCE</scope>
    <source>
        <strain evidence="2">BB3-R1</strain>
    </source>
</reference>
<accession>A0ABY4WMD3</accession>
<sequence length="185" mass="20533">MWKKHVLIIAIWLSSVVAAPVSATPEIGDLQVDPTRVANGRELIVKSDLIILGWPNQSYQTFETGGRIGQRRIVNFVQTVRVEKVLKGHVLAPVKLMSTGVEPLPDPADPVNMRYPGPLAAEQYVLFLKKVSGSDLYSTVGLWQGVYPVYDGKMISLRNLGFTELNQITMRELEEKIKVIHSAAP</sequence>
<evidence type="ECO:0000313" key="2">
    <source>
        <dbReference type="EMBL" id="USG68208.1"/>
    </source>
</evidence>
<evidence type="ECO:0000256" key="1">
    <source>
        <dbReference type="SAM" id="SignalP"/>
    </source>
</evidence>